<evidence type="ECO:0000313" key="2">
    <source>
        <dbReference type="EMBL" id="BCM83615.1"/>
    </source>
</evidence>
<evidence type="ECO:0000256" key="1">
    <source>
        <dbReference type="SAM" id="MobiDB-lite"/>
    </source>
</evidence>
<gene>
    <name evidence="2" type="ORF">mvi_20760</name>
</gene>
<name>A0A8H9C6Q8_9HYPH</name>
<dbReference type="EMBL" id="AP024145">
    <property type="protein sequence ID" value="BCM83615.1"/>
    <property type="molecule type" value="Genomic_DNA"/>
</dbReference>
<accession>A0A8H9C6Q8</accession>
<protein>
    <submittedName>
        <fullName evidence="2">Uncharacterized protein</fullName>
    </submittedName>
</protein>
<dbReference type="AlphaFoldDB" id="A0A8H9C6Q8"/>
<dbReference type="Proteomes" id="UP000663508">
    <property type="component" value="Chromosome"/>
</dbReference>
<reference evidence="2" key="1">
    <citation type="submission" date="2020-11" db="EMBL/GenBank/DDBJ databases">
        <title>Complete genome sequence of a novel pathogenic Methylobacterium strain isolated from rice in Vietnam.</title>
        <authorList>
            <person name="Lai K."/>
            <person name="Okazaki S."/>
            <person name="Higashi K."/>
            <person name="Mori H."/>
            <person name="Toyoda A."/>
            <person name="Kurokawa K."/>
        </authorList>
    </citation>
    <scope>NUCLEOTIDE SEQUENCE</scope>
    <source>
        <strain evidence="2">VL1</strain>
    </source>
</reference>
<proteinExistence type="predicted"/>
<evidence type="ECO:0000313" key="3">
    <source>
        <dbReference type="Proteomes" id="UP000663508"/>
    </source>
</evidence>
<dbReference type="RefSeq" id="WP_207182641.1">
    <property type="nucleotide sequence ID" value="NZ_AP024145.1"/>
</dbReference>
<organism evidence="2 3">
    <name type="scientific">Methylobacterium indicum</name>
    <dbReference type="NCBI Taxonomy" id="1775910"/>
    <lineage>
        <taxon>Bacteria</taxon>
        <taxon>Pseudomonadati</taxon>
        <taxon>Pseudomonadota</taxon>
        <taxon>Alphaproteobacteria</taxon>
        <taxon>Hyphomicrobiales</taxon>
        <taxon>Methylobacteriaceae</taxon>
        <taxon>Methylobacterium</taxon>
    </lineage>
</organism>
<sequence length="189" mass="21406">MSEYGLRRERYPVGDYVWEHVTEAERERLREFTALTAEEHRYDPVYCALGNAGIGRPMGEDEPVEDWHVKSLMESMAYARLLDVPTDEGEWRHILALATDSDESAAHLARLFEEASGIDDEEAFDEDERSDFIAEWTRQCERLRALGRLGAFEEPALPARPALERWAAEGGPIPVDNGGEQLELGIDGK</sequence>
<feature type="region of interest" description="Disordered" evidence="1">
    <location>
        <begin position="169"/>
        <end position="189"/>
    </location>
</feature>
<dbReference type="KEGG" id="mind:mvi_20760"/>